<dbReference type="Proteomes" id="UP000018291">
    <property type="component" value="Unassembled WGS sequence"/>
</dbReference>
<dbReference type="eggNOG" id="COG0863">
    <property type="taxonomic scope" value="Bacteria"/>
</dbReference>
<evidence type="ECO:0000256" key="1">
    <source>
        <dbReference type="SAM" id="MobiDB-lite"/>
    </source>
</evidence>
<dbReference type="Gene3D" id="3.40.50.150">
    <property type="entry name" value="Vaccinia Virus protein VP39"/>
    <property type="match status" value="1"/>
</dbReference>
<accession>R4Z791</accession>
<reference evidence="2 3" key="1">
    <citation type="journal article" date="2013" name="ISME J.">
        <title>Metabolic model for the filamentous 'Candidatus Microthrix parvicella' based on genomic and metagenomic analyses.</title>
        <authorList>
            <person name="Jon McIlroy S."/>
            <person name="Kristiansen R."/>
            <person name="Albertsen M."/>
            <person name="Michael Karst S."/>
            <person name="Rossetti S."/>
            <person name="Lund Nielsen J."/>
            <person name="Tandoi V."/>
            <person name="James Seviour R."/>
            <person name="Nielsen P.H."/>
        </authorList>
    </citation>
    <scope>NUCLEOTIDE SEQUENCE [LARGE SCALE GENOMIC DNA]</scope>
    <source>
        <strain evidence="2 3">RN1</strain>
    </source>
</reference>
<evidence type="ECO:0000313" key="3">
    <source>
        <dbReference type="Proteomes" id="UP000018291"/>
    </source>
</evidence>
<evidence type="ECO:0000313" key="2">
    <source>
        <dbReference type="EMBL" id="CCM65187.1"/>
    </source>
</evidence>
<sequence>MAPFLRRPRAGRPDSRGGRGCQRVEKAFGRHLVFPLHASIQERCRAIGFDNLAPIIWYKIANAQYEMGGSGFFGKPYEPNGVVKNDIEYILFQRKPGGYRKPGLATRLMSVIAAPDHAEWFQQVWRLGAIPSS</sequence>
<dbReference type="InterPro" id="IPR029063">
    <property type="entry name" value="SAM-dependent_MTases_sf"/>
</dbReference>
<name>R4Z791_9ACTN</name>
<organism evidence="2 3">
    <name type="scientific">Candidatus Neomicrothrix parvicella RN1</name>
    <dbReference type="NCBI Taxonomy" id="1229780"/>
    <lineage>
        <taxon>Bacteria</taxon>
        <taxon>Bacillati</taxon>
        <taxon>Actinomycetota</taxon>
        <taxon>Acidimicrobiia</taxon>
        <taxon>Acidimicrobiales</taxon>
        <taxon>Microthrixaceae</taxon>
        <taxon>Candidatus Neomicrothrix</taxon>
    </lineage>
</organism>
<protein>
    <submittedName>
        <fullName evidence="2">Uncharacterized protein</fullName>
    </submittedName>
</protein>
<feature type="compositionally biased region" description="Basic and acidic residues" evidence="1">
    <location>
        <begin position="11"/>
        <end position="20"/>
    </location>
</feature>
<dbReference type="EMBL" id="CANL01000057">
    <property type="protein sequence ID" value="CCM65187.1"/>
    <property type="molecule type" value="Genomic_DNA"/>
</dbReference>
<feature type="region of interest" description="Disordered" evidence="1">
    <location>
        <begin position="1"/>
        <end position="20"/>
    </location>
</feature>
<keyword evidence="3" id="KW-1185">Reference proteome</keyword>
<dbReference type="AlphaFoldDB" id="R4Z791"/>
<feature type="compositionally biased region" description="Basic residues" evidence="1">
    <location>
        <begin position="1"/>
        <end position="10"/>
    </location>
</feature>
<comment type="caution">
    <text evidence="2">The sequence shown here is derived from an EMBL/GenBank/DDBJ whole genome shotgun (WGS) entry which is preliminary data.</text>
</comment>
<dbReference type="STRING" id="1229780.BN381_600001"/>
<dbReference type="HOGENOM" id="CLU_1902865_0_0_11"/>
<gene>
    <name evidence="2" type="ORF">BN381_600001</name>
</gene>
<proteinExistence type="predicted"/>